<dbReference type="Gene3D" id="3.60.110.10">
    <property type="entry name" value="Carbon-nitrogen hydrolase"/>
    <property type="match status" value="1"/>
</dbReference>
<keyword evidence="3" id="KW-0732">Signal</keyword>
<sequence length="657" mass="71775" precursor="true">MGRPSIARCFVAAAALLAATPGALPARPGDGGDGVRFREGFDDDRLPDGGWYDGREFVIAGEEARSGDGCIAYHWEPGTTTPEGSPALRRLFEPTEAVYVRFFLKLSEGWGWSGRPYHPHLIQLLTTENGKYQGPAASRLTVYVEPQEGRLRLAAQDIENRDAPHGPTQGPLRGGVNGSFFDSEETLFTDDAWHCVEAQFRLNTLDLERDRPNADGVVRAWFDGELVVDRSDVVLRSTDFPGMEFNQILLAPYFGPGLLPHEQTLRIDELVVGTRRPEDDPAADRSRNGRASMRVAAAQPGNRTIDFHLEPAEVLARVDRSLSELERLVHEAGDAGCDALAFPEDTLGLLNWEAAHPEALDAVLPEAVSRMLDRLGRAAAGHRMYLVLCSDAIDQDGRTYNTAFLLGRDGDEIGRYRKVNLPLTEQSRARGDEFPVFPTPDLGAVGMLICYDMIFPEAARCLALQGADVVVHPTLGGAAFGDDDISLAAFRTRAAENFVYLVVAMRGQGSMVISPRGRVLATAEGADALAIADIDPWGGREGGDAFNTQADLRGRLFRERVPGAYGLLTEPEPPVLAKVPSNVTAEEAIRIMATVLTTGEERFNRANELARSGDTEEAIRLFERLCEDCPTSWIERAARARIESLRPPAPVGTHEDP</sequence>
<organism evidence="5 6">
    <name type="scientific">Tautonia plasticadhaerens</name>
    <dbReference type="NCBI Taxonomy" id="2527974"/>
    <lineage>
        <taxon>Bacteria</taxon>
        <taxon>Pseudomonadati</taxon>
        <taxon>Planctomycetota</taxon>
        <taxon>Planctomycetia</taxon>
        <taxon>Isosphaerales</taxon>
        <taxon>Isosphaeraceae</taxon>
        <taxon>Tautonia</taxon>
    </lineage>
</organism>
<feature type="chain" id="PRO_5022024661" evidence="3">
    <location>
        <begin position="26"/>
        <end position="657"/>
    </location>
</feature>
<keyword evidence="6" id="KW-1185">Reference proteome</keyword>
<dbReference type="InterPro" id="IPR001110">
    <property type="entry name" value="UPF0012_CS"/>
</dbReference>
<dbReference type="AlphaFoldDB" id="A0A518HA74"/>
<gene>
    <name evidence="5" type="primary">ramA_3</name>
    <name evidence="5" type="ORF">ElP_56970</name>
</gene>
<dbReference type="EC" id="3.5.1.100" evidence="5"/>
<comment type="similarity">
    <text evidence="1">Belongs to the carbon-nitrogen hydrolase superfamily. NIT1/NIT2 family.</text>
</comment>
<dbReference type="SUPFAM" id="SSF56317">
    <property type="entry name" value="Carbon-nitrogen hydrolase"/>
    <property type="match status" value="1"/>
</dbReference>
<dbReference type="CDD" id="cd07197">
    <property type="entry name" value="nitrilase"/>
    <property type="match status" value="1"/>
</dbReference>
<evidence type="ECO:0000256" key="3">
    <source>
        <dbReference type="SAM" id="SignalP"/>
    </source>
</evidence>
<dbReference type="PANTHER" id="PTHR43674:SF2">
    <property type="entry name" value="BETA-UREIDOPROPIONASE"/>
    <property type="match status" value="1"/>
</dbReference>
<dbReference type="InterPro" id="IPR003010">
    <property type="entry name" value="C-N_Hydrolase"/>
</dbReference>
<dbReference type="Gene3D" id="2.60.120.200">
    <property type="match status" value="1"/>
</dbReference>
<evidence type="ECO:0000256" key="2">
    <source>
        <dbReference type="ARBA" id="ARBA00022801"/>
    </source>
</evidence>
<evidence type="ECO:0000256" key="1">
    <source>
        <dbReference type="ARBA" id="ARBA00010613"/>
    </source>
</evidence>
<dbReference type="PROSITE" id="PS01227">
    <property type="entry name" value="UPF0012"/>
    <property type="match status" value="1"/>
</dbReference>
<protein>
    <submittedName>
        <fullName evidence="5">(R)-stereoselective amidase</fullName>
        <ecNumber evidence="5">3.5.1.100</ecNumber>
    </submittedName>
</protein>
<dbReference type="Proteomes" id="UP000317835">
    <property type="component" value="Chromosome"/>
</dbReference>
<dbReference type="PROSITE" id="PS50263">
    <property type="entry name" value="CN_HYDROLASE"/>
    <property type="match status" value="1"/>
</dbReference>
<dbReference type="KEGG" id="tpla:ElP_56970"/>
<dbReference type="OrthoDB" id="7552220at2"/>
<dbReference type="InterPro" id="IPR036526">
    <property type="entry name" value="C-N_Hydrolase_sf"/>
</dbReference>
<feature type="signal peptide" evidence="3">
    <location>
        <begin position="1"/>
        <end position="25"/>
    </location>
</feature>
<evidence type="ECO:0000313" key="5">
    <source>
        <dbReference type="EMBL" id="QDV37751.1"/>
    </source>
</evidence>
<dbReference type="EMBL" id="CP036426">
    <property type="protein sequence ID" value="QDV37751.1"/>
    <property type="molecule type" value="Genomic_DNA"/>
</dbReference>
<evidence type="ECO:0000313" key="6">
    <source>
        <dbReference type="Proteomes" id="UP000317835"/>
    </source>
</evidence>
<keyword evidence="2 5" id="KW-0378">Hydrolase</keyword>
<dbReference type="GO" id="GO:0016811">
    <property type="term" value="F:hydrolase activity, acting on carbon-nitrogen (but not peptide) bonds, in linear amides"/>
    <property type="evidence" value="ECO:0007669"/>
    <property type="project" value="TreeGrafter"/>
</dbReference>
<dbReference type="RefSeq" id="WP_145275780.1">
    <property type="nucleotide sequence ID" value="NZ_CP036426.1"/>
</dbReference>
<accession>A0A518HA74</accession>
<feature type="domain" description="CN hydrolase" evidence="4">
    <location>
        <begin position="293"/>
        <end position="536"/>
    </location>
</feature>
<dbReference type="Pfam" id="PF00795">
    <property type="entry name" value="CN_hydrolase"/>
    <property type="match status" value="1"/>
</dbReference>
<reference evidence="5 6" key="1">
    <citation type="submission" date="2019-02" db="EMBL/GenBank/DDBJ databases">
        <title>Deep-cultivation of Planctomycetes and their phenomic and genomic characterization uncovers novel biology.</title>
        <authorList>
            <person name="Wiegand S."/>
            <person name="Jogler M."/>
            <person name="Boedeker C."/>
            <person name="Pinto D."/>
            <person name="Vollmers J."/>
            <person name="Rivas-Marin E."/>
            <person name="Kohn T."/>
            <person name="Peeters S.H."/>
            <person name="Heuer A."/>
            <person name="Rast P."/>
            <person name="Oberbeckmann S."/>
            <person name="Bunk B."/>
            <person name="Jeske O."/>
            <person name="Meyerdierks A."/>
            <person name="Storesund J.E."/>
            <person name="Kallscheuer N."/>
            <person name="Luecker S."/>
            <person name="Lage O.M."/>
            <person name="Pohl T."/>
            <person name="Merkel B.J."/>
            <person name="Hornburger P."/>
            <person name="Mueller R.-W."/>
            <person name="Bruemmer F."/>
            <person name="Labrenz M."/>
            <person name="Spormann A.M."/>
            <person name="Op den Camp H."/>
            <person name="Overmann J."/>
            <person name="Amann R."/>
            <person name="Jetten M.S.M."/>
            <person name="Mascher T."/>
            <person name="Medema M.H."/>
            <person name="Devos D.P."/>
            <person name="Kaster A.-K."/>
            <person name="Ovreas L."/>
            <person name="Rohde M."/>
            <person name="Galperin M.Y."/>
            <person name="Jogler C."/>
        </authorList>
    </citation>
    <scope>NUCLEOTIDE SEQUENCE [LARGE SCALE GENOMIC DNA]</scope>
    <source>
        <strain evidence="5 6">ElP</strain>
    </source>
</reference>
<dbReference type="PANTHER" id="PTHR43674">
    <property type="entry name" value="NITRILASE C965.09-RELATED"/>
    <property type="match status" value="1"/>
</dbReference>
<dbReference type="InterPro" id="IPR050345">
    <property type="entry name" value="Aliph_Amidase/BUP"/>
</dbReference>
<proteinExistence type="inferred from homology"/>
<name>A0A518HA74_9BACT</name>
<evidence type="ECO:0000259" key="4">
    <source>
        <dbReference type="PROSITE" id="PS50263"/>
    </source>
</evidence>